<proteinExistence type="predicted"/>
<name>A0A0C9TTL8_PAXIN</name>
<evidence type="ECO:0000313" key="1">
    <source>
        <dbReference type="EMBL" id="KIJ13583.1"/>
    </source>
</evidence>
<feature type="non-terminal residue" evidence="1">
    <location>
        <position position="1"/>
    </location>
</feature>
<evidence type="ECO:0008006" key="3">
    <source>
        <dbReference type="Google" id="ProtNLM"/>
    </source>
</evidence>
<evidence type="ECO:0000313" key="2">
    <source>
        <dbReference type="Proteomes" id="UP000053647"/>
    </source>
</evidence>
<dbReference type="OrthoDB" id="10550375at2759"/>
<dbReference type="Proteomes" id="UP000053647">
    <property type="component" value="Unassembled WGS sequence"/>
</dbReference>
<organism evidence="1 2">
    <name type="scientific">Paxillus involutus ATCC 200175</name>
    <dbReference type="NCBI Taxonomy" id="664439"/>
    <lineage>
        <taxon>Eukaryota</taxon>
        <taxon>Fungi</taxon>
        <taxon>Dikarya</taxon>
        <taxon>Basidiomycota</taxon>
        <taxon>Agaricomycotina</taxon>
        <taxon>Agaricomycetes</taxon>
        <taxon>Agaricomycetidae</taxon>
        <taxon>Boletales</taxon>
        <taxon>Paxilineae</taxon>
        <taxon>Paxillaceae</taxon>
        <taxon>Paxillus</taxon>
    </lineage>
</organism>
<dbReference type="HOGENOM" id="CLU_2460800_0_0_1"/>
<gene>
    <name evidence="1" type="ORF">PAXINDRAFT_80812</name>
</gene>
<sequence length="89" mass="10216">NYPNGRLVHHLPIELVKWVISQMSIADMVSYTGTPRANYIIMHEAISSCFRQVVAMFSLEVNTFLEIIFAHHAVISGSLALYLFDPWHR</sequence>
<reference evidence="2" key="2">
    <citation type="submission" date="2015-01" db="EMBL/GenBank/DDBJ databases">
        <title>Evolutionary Origins and Diversification of the Mycorrhizal Mutualists.</title>
        <authorList>
            <consortium name="DOE Joint Genome Institute"/>
            <consortium name="Mycorrhizal Genomics Consortium"/>
            <person name="Kohler A."/>
            <person name="Kuo A."/>
            <person name="Nagy L.G."/>
            <person name="Floudas D."/>
            <person name="Copeland A."/>
            <person name="Barry K.W."/>
            <person name="Cichocki N."/>
            <person name="Veneault-Fourrey C."/>
            <person name="LaButti K."/>
            <person name="Lindquist E.A."/>
            <person name="Lipzen A."/>
            <person name="Lundell T."/>
            <person name="Morin E."/>
            <person name="Murat C."/>
            <person name="Riley R."/>
            <person name="Ohm R."/>
            <person name="Sun H."/>
            <person name="Tunlid A."/>
            <person name="Henrissat B."/>
            <person name="Grigoriev I.V."/>
            <person name="Hibbett D.S."/>
            <person name="Martin F."/>
        </authorList>
    </citation>
    <scope>NUCLEOTIDE SEQUENCE [LARGE SCALE GENOMIC DNA]</scope>
    <source>
        <strain evidence="2">ATCC 200175</strain>
    </source>
</reference>
<accession>A0A0C9TTL8</accession>
<protein>
    <recommendedName>
        <fullName evidence="3">F-box domain-containing protein</fullName>
    </recommendedName>
</protein>
<dbReference type="EMBL" id="KN819350">
    <property type="protein sequence ID" value="KIJ13583.1"/>
    <property type="molecule type" value="Genomic_DNA"/>
</dbReference>
<dbReference type="AlphaFoldDB" id="A0A0C9TTL8"/>
<reference evidence="1 2" key="1">
    <citation type="submission" date="2014-06" db="EMBL/GenBank/DDBJ databases">
        <authorList>
            <consortium name="DOE Joint Genome Institute"/>
            <person name="Kuo A."/>
            <person name="Kohler A."/>
            <person name="Nagy L.G."/>
            <person name="Floudas D."/>
            <person name="Copeland A."/>
            <person name="Barry K.W."/>
            <person name="Cichocki N."/>
            <person name="Veneault-Fourrey C."/>
            <person name="LaButti K."/>
            <person name="Lindquist E.A."/>
            <person name="Lipzen A."/>
            <person name="Lundell T."/>
            <person name="Morin E."/>
            <person name="Murat C."/>
            <person name="Sun H."/>
            <person name="Tunlid A."/>
            <person name="Henrissat B."/>
            <person name="Grigoriev I.V."/>
            <person name="Hibbett D.S."/>
            <person name="Martin F."/>
            <person name="Nordberg H.P."/>
            <person name="Cantor M.N."/>
            <person name="Hua S.X."/>
        </authorList>
    </citation>
    <scope>NUCLEOTIDE SEQUENCE [LARGE SCALE GENOMIC DNA]</scope>
    <source>
        <strain evidence="1 2">ATCC 200175</strain>
    </source>
</reference>
<keyword evidence="2" id="KW-1185">Reference proteome</keyword>